<evidence type="ECO:0000256" key="3">
    <source>
        <dbReference type="ARBA" id="ARBA00043970"/>
    </source>
</evidence>
<evidence type="ECO:0000256" key="1">
    <source>
        <dbReference type="ARBA" id="ARBA00004173"/>
    </source>
</evidence>
<sequence>MRSSLIRRATHAYQPMIKFVGSRKNIEHPPHAPAPHPAAPQSVKDDFQSFLAKLQSQSSGLSASSNPKGQSLSSSAQGHVRSEDSSSGDSSRPSAGNHSGPAGSSAAGYGGVGEGMGGDGQGEKTVSRGGGGASLSGVGGGQGQKNVEKTSGPMASKPADYDNFWEAPGYLWKIPEVSDRESEAVMSGGATDIRRRF</sequence>
<protein>
    <submittedName>
        <fullName evidence="5">Uncharacterized protein</fullName>
    </submittedName>
</protein>
<proteinExistence type="inferred from homology"/>
<dbReference type="InterPro" id="IPR020373">
    <property type="entry name" value="Kgd4/YMR-31"/>
</dbReference>
<dbReference type="Pfam" id="PF10937">
    <property type="entry name" value="Kgd4-YMR31"/>
    <property type="match status" value="1"/>
</dbReference>
<feature type="compositionally biased region" description="Gly residues" evidence="4">
    <location>
        <begin position="108"/>
        <end position="120"/>
    </location>
</feature>
<organism evidence="5 6">
    <name type="scientific">Dioszegia hungarica</name>
    <dbReference type="NCBI Taxonomy" id="4972"/>
    <lineage>
        <taxon>Eukaryota</taxon>
        <taxon>Fungi</taxon>
        <taxon>Dikarya</taxon>
        <taxon>Basidiomycota</taxon>
        <taxon>Agaricomycotina</taxon>
        <taxon>Tremellomycetes</taxon>
        <taxon>Tremellales</taxon>
        <taxon>Bulleribasidiaceae</taxon>
        <taxon>Dioszegia</taxon>
    </lineage>
</organism>
<comment type="caution">
    <text evidence="5">The sequence shown here is derived from an EMBL/GenBank/DDBJ whole genome shotgun (WGS) entry which is preliminary data.</text>
</comment>
<evidence type="ECO:0000256" key="4">
    <source>
        <dbReference type="SAM" id="MobiDB-lite"/>
    </source>
</evidence>
<dbReference type="GeneID" id="77731452"/>
<comment type="subcellular location">
    <subcellularLocation>
        <location evidence="1">Mitochondrion</location>
    </subcellularLocation>
</comment>
<feature type="compositionally biased region" description="Polar residues" evidence="4">
    <location>
        <begin position="66"/>
        <end position="77"/>
    </location>
</feature>
<dbReference type="Proteomes" id="UP001164286">
    <property type="component" value="Unassembled WGS sequence"/>
</dbReference>
<evidence type="ECO:0000313" key="6">
    <source>
        <dbReference type="Proteomes" id="UP001164286"/>
    </source>
</evidence>
<dbReference type="GO" id="GO:0006103">
    <property type="term" value="P:2-oxoglutarate metabolic process"/>
    <property type="evidence" value="ECO:0007669"/>
    <property type="project" value="InterPro"/>
</dbReference>
<feature type="compositionally biased region" description="Gly residues" evidence="4">
    <location>
        <begin position="128"/>
        <end position="143"/>
    </location>
</feature>
<dbReference type="GO" id="GO:0005739">
    <property type="term" value="C:mitochondrion"/>
    <property type="evidence" value="ECO:0007669"/>
    <property type="project" value="UniProtKB-SubCell"/>
</dbReference>
<dbReference type="RefSeq" id="XP_052948402.1">
    <property type="nucleotide sequence ID" value="XM_053092247.1"/>
</dbReference>
<feature type="compositionally biased region" description="Low complexity" evidence="4">
    <location>
        <begin position="85"/>
        <end position="107"/>
    </location>
</feature>
<accession>A0AA38LWQ5</accession>
<reference evidence="5" key="1">
    <citation type="journal article" date="2022" name="G3 (Bethesda)">
        <title>High quality genome of the basidiomycete yeast Dioszegia hungarica PDD-24b-2 isolated from cloud water.</title>
        <authorList>
            <person name="Jarrige D."/>
            <person name="Haridas S."/>
            <person name="Bleykasten-Grosshans C."/>
            <person name="Joly M."/>
            <person name="Nadalig T."/>
            <person name="Sancelme M."/>
            <person name="Vuilleumier S."/>
            <person name="Grigoriev I.V."/>
            <person name="Amato P."/>
            <person name="Bringel F."/>
        </authorList>
    </citation>
    <scope>NUCLEOTIDE SEQUENCE</scope>
    <source>
        <strain evidence="5">PDD-24b-2</strain>
    </source>
</reference>
<dbReference type="AlphaFoldDB" id="A0AA38LWQ5"/>
<feature type="region of interest" description="Disordered" evidence="4">
    <location>
        <begin position="20"/>
        <end position="160"/>
    </location>
</feature>
<comment type="similarity">
    <text evidence="3">Belongs to the alpha-ketoglutarate dehydrogenase component 4 family.</text>
</comment>
<evidence type="ECO:0000256" key="2">
    <source>
        <dbReference type="ARBA" id="ARBA00023128"/>
    </source>
</evidence>
<dbReference type="EMBL" id="JAKWFO010000003">
    <property type="protein sequence ID" value="KAI9638625.1"/>
    <property type="molecule type" value="Genomic_DNA"/>
</dbReference>
<evidence type="ECO:0000313" key="5">
    <source>
        <dbReference type="EMBL" id="KAI9638625.1"/>
    </source>
</evidence>
<keyword evidence="6" id="KW-1185">Reference proteome</keyword>
<gene>
    <name evidence="5" type="ORF">MKK02DRAFT_43023</name>
</gene>
<feature type="compositionally biased region" description="Low complexity" evidence="4">
    <location>
        <begin position="51"/>
        <end position="65"/>
    </location>
</feature>
<name>A0AA38LWQ5_9TREE</name>
<keyword evidence="2" id="KW-0496">Mitochondrion</keyword>